<organism evidence="2 3">
    <name type="scientific">Thermobifida cellulosilytica TB100</name>
    <dbReference type="NCBI Taxonomy" id="665004"/>
    <lineage>
        <taxon>Bacteria</taxon>
        <taxon>Bacillati</taxon>
        <taxon>Actinomycetota</taxon>
        <taxon>Actinomycetes</taxon>
        <taxon>Streptosporangiales</taxon>
        <taxon>Nocardiopsidaceae</taxon>
        <taxon>Thermobifida</taxon>
    </lineage>
</organism>
<evidence type="ECO:0000313" key="3">
    <source>
        <dbReference type="Proteomes" id="UP000074382"/>
    </source>
</evidence>
<accession>A0A147KG17</accession>
<dbReference type="EMBL" id="LGEM01000097">
    <property type="protein sequence ID" value="KUP96243.1"/>
    <property type="molecule type" value="Genomic_DNA"/>
</dbReference>
<gene>
    <name evidence="2" type="ORF">AC529_13145</name>
</gene>
<proteinExistence type="predicted"/>
<evidence type="ECO:0000256" key="1">
    <source>
        <dbReference type="SAM" id="Coils"/>
    </source>
</evidence>
<protein>
    <submittedName>
        <fullName evidence="2">Uncharacterized protein</fullName>
    </submittedName>
</protein>
<reference evidence="3" key="1">
    <citation type="journal article" date="2017" name="Acta Aliment.">
        <title>Plant polysaccharide degrading enzyme system of Thermpbifida cellulosilytica TB100 revealed by de novo genome project data.</title>
        <authorList>
            <person name="Toth A."/>
            <person name="Baka E."/>
            <person name="Luzics S."/>
            <person name="Bata-Vidacs I."/>
            <person name="Nagy I."/>
            <person name="Balint B."/>
            <person name="Herceg R."/>
            <person name="Olasz F."/>
            <person name="Wilk T."/>
            <person name="Nagy T."/>
            <person name="Kriszt B."/>
            <person name="Nagy I."/>
            <person name="Kukolya J."/>
        </authorList>
    </citation>
    <scope>NUCLEOTIDE SEQUENCE [LARGE SCALE GENOMIC DNA]</scope>
    <source>
        <strain evidence="3">TB100</strain>
    </source>
</reference>
<name>A0A147KG17_THECS</name>
<dbReference type="PATRIC" id="fig|665004.4.peg.4139"/>
<sequence length="565" mass="59631">MKRREQSQTEQLRKALAEREAQLQEARARLAALEGSTSLQVGRALAGAARRPARGLVRLPRELYRLWRGSTRGTGSAQRDRARIPEPVRSYEAERQEARLLAGQPAFGDERIVVAGVLSAEARAALAPYARIIPLRPHDVQVVFDSADVDLVLVTTSATRPGNPWAHAGDPAAVDRTRALRWVLEAAGARGVASVLVRDVPAAPALAELGFDHVHDGDLGVPLHRYNPVAAEPDRLSTPVRVSGTGRLPAAGEDEILDADTCWEELPEVLRAAAVAVVDTPSLADRALACGARVLLTSGQPGPGLPPAAVRTTADGTGPARTVGEGPLTPGELRSVLRSLFLTRATPVVLSELLDRVRLLPGGGTRTQPLAGRAVAVLASPLDDTESLALADDVLHQQHPPAEVVVPAPCAAYAGVQRLRAHGYPVRTAADLGVGPVDRWTPAAWARLARAATTPWTLLWDRPAGQTLLVDALCAAECSGADAVGAAVLAGGSADRPARGTDLGWAAAAQEYVFVNEVRPFLARRDLVRRGLHPGVWSRHGARLLALGDPRPAGHDAAPDHAHAG</sequence>
<dbReference type="Proteomes" id="UP000074382">
    <property type="component" value="Unassembled WGS sequence"/>
</dbReference>
<keyword evidence="1" id="KW-0175">Coiled coil</keyword>
<dbReference type="AlphaFoldDB" id="A0A147KG17"/>
<keyword evidence="3" id="KW-1185">Reference proteome</keyword>
<evidence type="ECO:0000313" key="2">
    <source>
        <dbReference type="EMBL" id="KUP96243.1"/>
    </source>
</evidence>
<dbReference type="OrthoDB" id="3915723at2"/>
<comment type="caution">
    <text evidence="2">The sequence shown here is derived from an EMBL/GenBank/DDBJ whole genome shotgun (WGS) entry which is preliminary data.</text>
</comment>
<feature type="coiled-coil region" evidence="1">
    <location>
        <begin position="2"/>
        <end position="36"/>
    </location>
</feature>
<dbReference type="RefSeq" id="WP_068758683.1">
    <property type="nucleotide sequence ID" value="NZ_KQ950189.1"/>
</dbReference>